<proteinExistence type="predicted"/>
<gene>
    <name evidence="2" type="ORF">S01H4_17437</name>
</gene>
<dbReference type="AlphaFoldDB" id="X0ZMQ3"/>
<evidence type="ECO:0000313" key="2">
    <source>
        <dbReference type="EMBL" id="GAG61668.1"/>
    </source>
</evidence>
<dbReference type="Pfam" id="PF04071">
    <property type="entry name" value="zf-like"/>
    <property type="match status" value="1"/>
</dbReference>
<reference evidence="2" key="1">
    <citation type="journal article" date="2014" name="Front. Microbiol.">
        <title>High frequency of phylogenetically diverse reductive dehalogenase-homologous genes in deep subseafloor sedimentary metagenomes.</title>
        <authorList>
            <person name="Kawai M."/>
            <person name="Futagami T."/>
            <person name="Toyoda A."/>
            <person name="Takaki Y."/>
            <person name="Nishi S."/>
            <person name="Hori S."/>
            <person name="Arai W."/>
            <person name="Tsubouchi T."/>
            <person name="Morono Y."/>
            <person name="Uchiyama I."/>
            <person name="Ito T."/>
            <person name="Fujiyama A."/>
            <person name="Inagaki F."/>
            <person name="Takami H."/>
        </authorList>
    </citation>
    <scope>NUCLEOTIDE SEQUENCE</scope>
    <source>
        <strain evidence="2">Expedition CK06-06</strain>
    </source>
</reference>
<name>X0ZMQ3_9ZZZZ</name>
<accession>X0ZMQ3</accession>
<dbReference type="InterPro" id="IPR007212">
    <property type="entry name" value="Zf-like"/>
</dbReference>
<evidence type="ECO:0000259" key="1">
    <source>
        <dbReference type="Pfam" id="PF04071"/>
    </source>
</evidence>
<feature type="non-terminal residue" evidence="2">
    <location>
        <position position="1"/>
    </location>
</feature>
<organism evidence="2">
    <name type="scientific">marine sediment metagenome</name>
    <dbReference type="NCBI Taxonomy" id="412755"/>
    <lineage>
        <taxon>unclassified sequences</taxon>
        <taxon>metagenomes</taxon>
        <taxon>ecological metagenomes</taxon>
    </lineage>
</organism>
<comment type="caution">
    <text evidence="2">The sequence shown here is derived from an EMBL/GenBank/DDBJ whole genome shotgun (WGS) entry which is preliminary data.</text>
</comment>
<feature type="domain" description="Cysteine-rich small" evidence="1">
    <location>
        <begin position="3"/>
        <end position="58"/>
    </location>
</feature>
<sequence>GLEDCTFCYCPFYPCYQSDTGGFEKIYSKTGGFIWACSSCTFPHKRENAKKILNGLIELGQTFESIGKEKLKNLGMDILNQNGTKDEM</sequence>
<protein>
    <recommendedName>
        <fullName evidence="1">Cysteine-rich small domain-containing protein</fullName>
    </recommendedName>
</protein>
<dbReference type="EMBL" id="BART01007680">
    <property type="protein sequence ID" value="GAG61668.1"/>
    <property type="molecule type" value="Genomic_DNA"/>
</dbReference>